<organism evidence="2 3">
    <name type="scientific">Morus notabilis</name>
    <dbReference type="NCBI Taxonomy" id="981085"/>
    <lineage>
        <taxon>Eukaryota</taxon>
        <taxon>Viridiplantae</taxon>
        <taxon>Streptophyta</taxon>
        <taxon>Embryophyta</taxon>
        <taxon>Tracheophyta</taxon>
        <taxon>Spermatophyta</taxon>
        <taxon>Magnoliopsida</taxon>
        <taxon>eudicotyledons</taxon>
        <taxon>Gunneridae</taxon>
        <taxon>Pentapetalae</taxon>
        <taxon>rosids</taxon>
        <taxon>fabids</taxon>
        <taxon>Rosales</taxon>
        <taxon>Moraceae</taxon>
        <taxon>Moreae</taxon>
        <taxon>Morus</taxon>
    </lineage>
</organism>
<name>W9R1B5_9ROSA</name>
<dbReference type="EMBL" id="KE344143">
    <property type="protein sequence ID" value="EXB53918.1"/>
    <property type="molecule type" value="Genomic_DNA"/>
</dbReference>
<feature type="region of interest" description="Disordered" evidence="1">
    <location>
        <begin position="72"/>
        <end position="93"/>
    </location>
</feature>
<keyword evidence="3" id="KW-1185">Reference proteome</keyword>
<feature type="compositionally biased region" description="Basic and acidic residues" evidence="1">
    <location>
        <begin position="72"/>
        <end position="82"/>
    </location>
</feature>
<proteinExistence type="predicted"/>
<sequence length="93" mass="10532">MSTSSRPGLRSAAKSFVTHLGCPRGSFYLCLVEDFKTLEKEKDLLQAILDEEKSDVVNDLLKMERPKFSFLEKEPATTKEEANDQYSEGRTQA</sequence>
<dbReference type="Proteomes" id="UP000030645">
    <property type="component" value="Unassembled WGS sequence"/>
</dbReference>
<evidence type="ECO:0000313" key="3">
    <source>
        <dbReference type="Proteomes" id="UP000030645"/>
    </source>
</evidence>
<feature type="compositionally biased region" description="Polar residues" evidence="1">
    <location>
        <begin position="84"/>
        <end position="93"/>
    </location>
</feature>
<protein>
    <submittedName>
        <fullName evidence="2">Uncharacterized protein</fullName>
    </submittedName>
</protein>
<evidence type="ECO:0000313" key="2">
    <source>
        <dbReference type="EMBL" id="EXB53918.1"/>
    </source>
</evidence>
<evidence type="ECO:0000256" key="1">
    <source>
        <dbReference type="SAM" id="MobiDB-lite"/>
    </source>
</evidence>
<dbReference type="AlphaFoldDB" id="W9R1B5"/>
<accession>W9R1B5</accession>
<gene>
    <name evidence="2" type="ORF">L484_004184</name>
</gene>
<reference evidence="3" key="1">
    <citation type="submission" date="2013-01" db="EMBL/GenBank/DDBJ databases">
        <title>Draft Genome Sequence of a Mulberry Tree, Morus notabilis C.K. Schneid.</title>
        <authorList>
            <person name="He N."/>
            <person name="Zhao S."/>
        </authorList>
    </citation>
    <scope>NUCLEOTIDE SEQUENCE</scope>
</reference>